<feature type="compositionally biased region" description="Low complexity" evidence="1">
    <location>
        <begin position="72"/>
        <end position="97"/>
    </location>
</feature>
<dbReference type="EMBL" id="JACETU010000007">
    <property type="protein sequence ID" value="KAF7424283.1"/>
    <property type="molecule type" value="Genomic_DNA"/>
</dbReference>
<sequence length="659" mass="69639">MASHTTHTLQTTAAALRWAGSFVDISPLALPSPEHELTDPMRGALTAVPRSHPPPDQHLPSSPSLFHHQRHPSLPTSPSATSASASSSSNTPSAPSSHSHHSSSIYTPGGSRARLSSFWEDVLPQQNLDDVPEDAAPATDYFSPSHLQLSQPQPRARPRLLSNSNSSNNPTPTSSSANSVSSSTSTLTTATLTTSPTTAAIPIPLPNFPLQSPLRRPSHSISLSDNPLPSASRRAHLMRQSSSPLPQPVQPSPHHLSLNLTGGELGGHGYPLHLQQILADQRTRNDNPNRTVQTQSPVPFNGDDVNGNDSDVVDENEYALDTDSTDTDSNASGDGEHANAREMGVFGSDSAIAFPAMTKARSTSTLLPALPVAERDREEGGSKEVKGKETYREGGGDGEGPDMEKDKEGEGEKVKEQVNGSVGEGSDDNIEGQRDAESGAKDADGSTSTFATPLPTANPSANVPAINSTTTPMNILSVPNIHTMNIPTASLASYLSLGYLPAPSPPDELERRRALYKFNILHTPPSFPSTTTTTPSSASASTYTAAHAANYTNPAHSSSLPNPPSSSSLPNSTSISNAIANTDARSVDSTSRTLEGGREAMRDNRDNRERDGGRVVERDRNGDRLVDRSTEPFSRIAHLAKLVFATKGVGVGCIDGGEQ</sequence>
<evidence type="ECO:0000256" key="1">
    <source>
        <dbReference type="SAM" id="MobiDB-lite"/>
    </source>
</evidence>
<feature type="compositionally biased region" description="Low complexity" evidence="1">
    <location>
        <begin position="301"/>
        <end position="310"/>
    </location>
</feature>
<keyword evidence="2" id="KW-0808">Transferase</keyword>
<reference evidence="2" key="1">
    <citation type="submission" date="2019-07" db="EMBL/GenBank/DDBJ databases">
        <authorList>
            <person name="Palmer J.M."/>
        </authorList>
    </citation>
    <scope>NUCLEOTIDE SEQUENCE</scope>
    <source>
        <strain evidence="2">PC9</strain>
    </source>
</reference>
<feature type="compositionally biased region" description="Polar residues" evidence="1">
    <location>
        <begin position="578"/>
        <end position="593"/>
    </location>
</feature>
<keyword evidence="3" id="KW-1185">Reference proteome</keyword>
<feature type="region of interest" description="Disordered" evidence="1">
    <location>
        <begin position="129"/>
        <end position="189"/>
    </location>
</feature>
<dbReference type="AlphaFoldDB" id="A0A8H6ZM70"/>
<accession>A0A8H6ZM70</accession>
<feature type="compositionally biased region" description="Polar residues" evidence="1">
    <location>
        <begin position="445"/>
        <end position="465"/>
    </location>
</feature>
<feature type="region of interest" description="Disordered" evidence="1">
    <location>
        <begin position="285"/>
        <end position="312"/>
    </location>
</feature>
<feature type="region of interest" description="Disordered" evidence="1">
    <location>
        <begin position="553"/>
        <end position="623"/>
    </location>
</feature>
<feature type="compositionally biased region" description="Basic and acidic residues" evidence="1">
    <location>
        <begin position="373"/>
        <end position="395"/>
    </location>
</feature>
<feature type="compositionally biased region" description="Basic and acidic residues" evidence="1">
    <location>
        <begin position="402"/>
        <end position="416"/>
    </location>
</feature>
<keyword evidence="2" id="KW-0418">Kinase</keyword>
<name>A0A8H6ZM70_PLEOS</name>
<feature type="compositionally biased region" description="Basic and acidic residues" evidence="1">
    <location>
        <begin position="431"/>
        <end position="444"/>
    </location>
</feature>
<gene>
    <name evidence="2" type="primary">CNHHK5_2</name>
    <name evidence="2" type="ORF">PC9H_009589</name>
</gene>
<dbReference type="OrthoDB" id="2985467at2759"/>
<evidence type="ECO:0000313" key="3">
    <source>
        <dbReference type="Proteomes" id="UP000623687"/>
    </source>
</evidence>
<feature type="compositionally biased region" description="Low complexity" evidence="1">
    <location>
        <begin position="160"/>
        <end position="189"/>
    </location>
</feature>
<dbReference type="GeneID" id="59379407"/>
<organism evidence="2 3">
    <name type="scientific">Pleurotus ostreatus</name>
    <name type="common">Oyster mushroom</name>
    <name type="synonym">White-rot fungus</name>
    <dbReference type="NCBI Taxonomy" id="5322"/>
    <lineage>
        <taxon>Eukaryota</taxon>
        <taxon>Fungi</taxon>
        <taxon>Dikarya</taxon>
        <taxon>Basidiomycota</taxon>
        <taxon>Agaricomycotina</taxon>
        <taxon>Agaricomycetes</taxon>
        <taxon>Agaricomycetidae</taxon>
        <taxon>Agaricales</taxon>
        <taxon>Pleurotineae</taxon>
        <taxon>Pleurotaceae</taxon>
        <taxon>Pleurotus</taxon>
    </lineage>
</organism>
<dbReference type="VEuPathDB" id="FungiDB:PC9H_009589"/>
<dbReference type="GO" id="GO:0016301">
    <property type="term" value="F:kinase activity"/>
    <property type="evidence" value="ECO:0007669"/>
    <property type="project" value="UniProtKB-KW"/>
</dbReference>
<proteinExistence type="predicted"/>
<evidence type="ECO:0000313" key="2">
    <source>
        <dbReference type="EMBL" id="KAF7424283.1"/>
    </source>
</evidence>
<feature type="region of interest" description="Disordered" evidence="1">
    <location>
        <begin position="320"/>
        <end position="339"/>
    </location>
</feature>
<dbReference type="Proteomes" id="UP000623687">
    <property type="component" value="Unassembled WGS sequence"/>
</dbReference>
<feature type="compositionally biased region" description="Basic and acidic residues" evidence="1">
    <location>
        <begin position="595"/>
        <end position="623"/>
    </location>
</feature>
<feature type="region of interest" description="Disordered" evidence="1">
    <location>
        <begin position="45"/>
        <end position="110"/>
    </location>
</feature>
<feature type="compositionally biased region" description="Polar residues" evidence="1">
    <location>
        <begin position="219"/>
        <end position="229"/>
    </location>
</feature>
<feature type="compositionally biased region" description="Polar residues" evidence="1">
    <location>
        <begin position="288"/>
        <end position="298"/>
    </location>
</feature>
<dbReference type="RefSeq" id="XP_036628477.1">
    <property type="nucleotide sequence ID" value="XM_036779088.1"/>
</dbReference>
<feature type="compositionally biased region" description="Low complexity" evidence="1">
    <location>
        <begin position="553"/>
        <end position="577"/>
    </location>
</feature>
<comment type="caution">
    <text evidence="2">The sequence shown here is derived from an EMBL/GenBank/DDBJ whole genome shotgun (WGS) entry which is preliminary data.</text>
</comment>
<feature type="region of interest" description="Disordered" evidence="1">
    <location>
        <begin position="365"/>
        <end position="465"/>
    </location>
</feature>
<protein>
    <submittedName>
        <fullName evidence="2">His Kinase A domain containing protein</fullName>
    </submittedName>
</protein>
<feature type="region of interest" description="Disordered" evidence="1">
    <location>
        <begin position="210"/>
        <end position="264"/>
    </location>
</feature>